<evidence type="ECO:0000313" key="1">
    <source>
        <dbReference type="EMBL" id="GBP40501.1"/>
    </source>
</evidence>
<protein>
    <submittedName>
        <fullName evidence="1">Uncharacterized protein</fullName>
    </submittedName>
</protein>
<dbReference type="EMBL" id="BGZK01000382">
    <property type="protein sequence ID" value="GBP40501.1"/>
    <property type="molecule type" value="Genomic_DNA"/>
</dbReference>
<proteinExistence type="predicted"/>
<comment type="caution">
    <text evidence="1">The sequence shown here is derived from an EMBL/GenBank/DDBJ whole genome shotgun (WGS) entry which is preliminary data.</text>
</comment>
<evidence type="ECO:0000313" key="2">
    <source>
        <dbReference type="Proteomes" id="UP000299102"/>
    </source>
</evidence>
<gene>
    <name evidence="1" type="ORF">EVAR_30560_1</name>
</gene>
<reference evidence="1 2" key="1">
    <citation type="journal article" date="2019" name="Commun. Biol.">
        <title>The bagworm genome reveals a unique fibroin gene that provides high tensile strength.</title>
        <authorList>
            <person name="Kono N."/>
            <person name="Nakamura H."/>
            <person name="Ohtoshi R."/>
            <person name="Tomita M."/>
            <person name="Numata K."/>
            <person name="Arakawa K."/>
        </authorList>
    </citation>
    <scope>NUCLEOTIDE SEQUENCE [LARGE SCALE GENOMIC DNA]</scope>
</reference>
<keyword evidence="2" id="KW-1185">Reference proteome</keyword>
<dbReference type="Proteomes" id="UP000299102">
    <property type="component" value="Unassembled WGS sequence"/>
</dbReference>
<organism evidence="1 2">
    <name type="scientific">Eumeta variegata</name>
    <name type="common">Bagworm moth</name>
    <name type="synonym">Eumeta japonica</name>
    <dbReference type="NCBI Taxonomy" id="151549"/>
    <lineage>
        <taxon>Eukaryota</taxon>
        <taxon>Metazoa</taxon>
        <taxon>Ecdysozoa</taxon>
        <taxon>Arthropoda</taxon>
        <taxon>Hexapoda</taxon>
        <taxon>Insecta</taxon>
        <taxon>Pterygota</taxon>
        <taxon>Neoptera</taxon>
        <taxon>Endopterygota</taxon>
        <taxon>Lepidoptera</taxon>
        <taxon>Glossata</taxon>
        <taxon>Ditrysia</taxon>
        <taxon>Tineoidea</taxon>
        <taxon>Psychidae</taxon>
        <taxon>Oiketicinae</taxon>
        <taxon>Eumeta</taxon>
    </lineage>
</organism>
<name>A0A4C1VPA9_EUMVA</name>
<dbReference type="AlphaFoldDB" id="A0A4C1VPA9"/>
<sequence length="139" mass="15742">MGANFPFRRNIGRFQLKIFGIPEKLCPEHAGTHYLDGKCFVSRARTPRESPPPARLPNCFVGCFRIDTGVISRQLKRGSACHSAHTIWAKTKQTEHVMPGELIFTEVDKLTTAQMEIVKFVQERVSRGVEGSREETITR</sequence>
<accession>A0A4C1VPA9</accession>